<dbReference type="HOGENOM" id="CLU_988289_0_0_1"/>
<dbReference type="Proteomes" id="UP000004995">
    <property type="component" value="Unassembled WGS sequence"/>
</dbReference>
<organism evidence="1 2">
    <name type="scientific">Setaria italica</name>
    <name type="common">Foxtail millet</name>
    <name type="synonym">Panicum italicum</name>
    <dbReference type="NCBI Taxonomy" id="4555"/>
    <lineage>
        <taxon>Eukaryota</taxon>
        <taxon>Viridiplantae</taxon>
        <taxon>Streptophyta</taxon>
        <taxon>Embryophyta</taxon>
        <taxon>Tracheophyta</taxon>
        <taxon>Spermatophyta</taxon>
        <taxon>Magnoliopsida</taxon>
        <taxon>Liliopsida</taxon>
        <taxon>Poales</taxon>
        <taxon>Poaceae</taxon>
        <taxon>PACMAD clade</taxon>
        <taxon>Panicoideae</taxon>
        <taxon>Panicodae</taxon>
        <taxon>Paniceae</taxon>
        <taxon>Cenchrinae</taxon>
        <taxon>Setaria</taxon>
    </lineage>
</organism>
<dbReference type="EMBL" id="AGNK02005305">
    <property type="status" value="NOT_ANNOTATED_CDS"/>
    <property type="molecule type" value="Genomic_DNA"/>
</dbReference>
<proteinExistence type="predicted"/>
<protein>
    <recommendedName>
        <fullName evidence="3">F-box associated domain-containing protein</fullName>
    </recommendedName>
</protein>
<keyword evidence="2" id="KW-1185">Reference proteome</keyword>
<sequence length="333" mass="37749">MYLEKSYVNTCNGVVLLAGGMPRPTTCVLWNPAVADEEREVTVPVSARDDCAILGLLLTRRQKPKELLVYALGGAGQKPRLRTLISDGLDGRISGRSFYMDGTIYLLHFDKSVILASDVDDETVTTVDLPRERRPWQRLAMSAPLVMSGRPCPCGLWLLTVEHRWERRCIIEGHQRPFMMQEIRNNRRDNYLIAGVWKCGGVLVVYLRMSSRKDGEDDKLFLHCTETKKLKVLNMPRSMTPEWSDYSLCWGYKPTLISPGSIAVNERDRRKGQKATLDTVCFMEFLLRIMLKLPENMQDVIGIPLLKSKASDSNFNNELYHSDSGSGSSVKDE</sequence>
<name>K4ALY3_SETIT</name>
<dbReference type="Gramene" id="KQK86459">
    <property type="protein sequence ID" value="KQK86459"/>
    <property type="gene ID" value="SETIT_039918mg"/>
</dbReference>
<reference evidence="2" key="1">
    <citation type="journal article" date="2012" name="Nat. Biotechnol.">
        <title>Reference genome sequence of the model plant Setaria.</title>
        <authorList>
            <person name="Bennetzen J.L."/>
            <person name="Schmutz J."/>
            <person name="Wang H."/>
            <person name="Percifield R."/>
            <person name="Hawkins J."/>
            <person name="Pontaroli A.C."/>
            <person name="Estep M."/>
            <person name="Feng L."/>
            <person name="Vaughn J.N."/>
            <person name="Grimwood J."/>
            <person name="Jenkins J."/>
            <person name="Barry K."/>
            <person name="Lindquist E."/>
            <person name="Hellsten U."/>
            <person name="Deshpande S."/>
            <person name="Wang X."/>
            <person name="Wu X."/>
            <person name="Mitros T."/>
            <person name="Triplett J."/>
            <person name="Yang X."/>
            <person name="Ye C.Y."/>
            <person name="Mauro-Herrera M."/>
            <person name="Wang L."/>
            <person name="Li P."/>
            <person name="Sharma M."/>
            <person name="Sharma R."/>
            <person name="Ronald P.C."/>
            <person name="Panaud O."/>
            <person name="Kellogg E.A."/>
            <person name="Brutnell T.P."/>
            <person name="Doust A.N."/>
            <person name="Tuskan G.A."/>
            <person name="Rokhsar D."/>
            <person name="Devos K.M."/>
        </authorList>
    </citation>
    <scope>NUCLEOTIDE SEQUENCE [LARGE SCALE GENOMIC DNA]</scope>
    <source>
        <strain evidence="2">cv. Yugu1</strain>
    </source>
</reference>
<evidence type="ECO:0000313" key="2">
    <source>
        <dbReference type="Proteomes" id="UP000004995"/>
    </source>
</evidence>
<reference evidence="1" key="2">
    <citation type="submission" date="2018-08" db="UniProtKB">
        <authorList>
            <consortium name="EnsemblPlants"/>
        </authorList>
    </citation>
    <scope>IDENTIFICATION</scope>
    <source>
        <strain evidence="1">Yugu1</strain>
    </source>
</reference>
<evidence type="ECO:0000313" key="1">
    <source>
        <dbReference type="EnsemblPlants" id="KQK86459"/>
    </source>
</evidence>
<dbReference type="eggNOG" id="ENOG502R6I6">
    <property type="taxonomic scope" value="Eukaryota"/>
</dbReference>
<dbReference type="AlphaFoldDB" id="K4ALY3"/>
<dbReference type="EnsemblPlants" id="KQK86459">
    <property type="protein sequence ID" value="KQK86459"/>
    <property type="gene ID" value="SETIT_039918mg"/>
</dbReference>
<dbReference type="InParanoid" id="K4ALY3"/>
<evidence type="ECO:0008006" key="3">
    <source>
        <dbReference type="Google" id="ProtNLM"/>
    </source>
</evidence>
<dbReference type="OMA" id="WIVWHIL"/>
<accession>K4ALY3</accession>